<organism evidence="6 7">
    <name type="scientific">Roseburia porci</name>
    <dbReference type="NCBI Taxonomy" id="2605790"/>
    <lineage>
        <taxon>Bacteria</taxon>
        <taxon>Bacillati</taxon>
        <taxon>Bacillota</taxon>
        <taxon>Clostridia</taxon>
        <taxon>Lachnospirales</taxon>
        <taxon>Lachnospiraceae</taxon>
        <taxon>Roseburia</taxon>
    </lineage>
</organism>
<dbReference type="InterPro" id="IPR050571">
    <property type="entry name" value="Class-IV_PLP-Dep_Aminotrnsfr"/>
</dbReference>
<name>A0A6L5YTI9_9FIRM</name>
<dbReference type="PROSITE" id="PS00770">
    <property type="entry name" value="AA_TRANSFER_CLASS_4"/>
    <property type="match status" value="1"/>
</dbReference>
<evidence type="ECO:0000256" key="5">
    <source>
        <dbReference type="RuleBase" id="RU004516"/>
    </source>
</evidence>
<dbReference type="EMBL" id="VUNI01000012">
    <property type="protein sequence ID" value="MST75031.1"/>
    <property type="molecule type" value="Genomic_DNA"/>
</dbReference>
<gene>
    <name evidence="6" type="ORF">FYJ75_08330</name>
</gene>
<keyword evidence="7" id="KW-1185">Reference proteome</keyword>
<evidence type="ECO:0000256" key="1">
    <source>
        <dbReference type="ARBA" id="ARBA00001933"/>
    </source>
</evidence>
<dbReference type="SUPFAM" id="SSF56752">
    <property type="entry name" value="D-aminoacid aminotransferase-like PLP-dependent enzymes"/>
    <property type="match status" value="1"/>
</dbReference>
<dbReference type="InterPro" id="IPR001544">
    <property type="entry name" value="Aminotrans_IV"/>
</dbReference>
<reference evidence="6 7" key="1">
    <citation type="submission" date="2019-08" db="EMBL/GenBank/DDBJ databases">
        <title>In-depth cultivation of the pig gut microbiome towards novel bacterial diversity and tailored functional studies.</title>
        <authorList>
            <person name="Wylensek D."/>
            <person name="Hitch T.C.A."/>
            <person name="Clavel T."/>
        </authorList>
    </citation>
    <scope>NUCLEOTIDE SEQUENCE [LARGE SCALE GENOMIC DNA]</scope>
    <source>
        <strain evidence="6 7">MUC/MUC-530-WT-4D</strain>
    </source>
</reference>
<comment type="similarity">
    <text evidence="2 4">Belongs to the class-IV pyridoxal-phosphate-dependent aminotransferase family.</text>
</comment>
<dbReference type="RefSeq" id="WP_154429989.1">
    <property type="nucleotide sequence ID" value="NZ_VUNI01000012.1"/>
</dbReference>
<comment type="cofactor">
    <cofactor evidence="1 5">
        <name>pyridoxal 5'-phosphate</name>
        <dbReference type="ChEBI" id="CHEBI:597326"/>
    </cofactor>
</comment>
<sequence length="248" mass="28237">MNINFDECYQFGLGAFETIAIEHGHPVFLSKHLARLDRAADFLGLNSCAVRNINPDAITSYLNEQEENGTSLSHCALKIMISKENTIYHIRSNPYAPVHYEKGFVMDFSSVMRNESSPLTYHKTMNYGDCILEKRLAARQGMNERIFQNSKGEICEGTVSNIFFVRDQKLFTPKISCGLLPGILREYLCESFHVEETVILPSDLDQYQECFVTNSLMGIMPVKKLAGHNFSKRDMSDQLLDAYKQLIL</sequence>
<dbReference type="Proteomes" id="UP000474024">
    <property type="component" value="Unassembled WGS sequence"/>
</dbReference>
<keyword evidence="6" id="KW-0032">Aminotransferase</keyword>
<proteinExistence type="inferred from homology"/>
<dbReference type="InterPro" id="IPR043131">
    <property type="entry name" value="BCAT-like_N"/>
</dbReference>
<evidence type="ECO:0000313" key="6">
    <source>
        <dbReference type="EMBL" id="MST75031.1"/>
    </source>
</evidence>
<evidence type="ECO:0000256" key="3">
    <source>
        <dbReference type="ARBA" id="ARBA00022898"/>
    </source>
</evidence>
<dbReference type="FunFam" id="3.20.10.10:FF:000002">
    <property type="entry name" value="D-alanine aminotransferase"/>
    <property type="match status" value="1"/>
</dbReference>
<dbReference type="InterPro" id="IPR036038">
    <property type="entry name" value="Aminotransferase-like"/>
</dbReference>
<dbReference type="GO" id="GO:0008483">
    <property type="term" value="F:transaminase activity"/>
    <property type="evidence" value="ECO:0007669"/>
    <property type="project" value="UniProtKB-KW"/>
</dbReference>
<dbReference type="PANTHER" id="PTHR42743">
    <property type="entry name" value="AMINO-ACID AMINOTRANSFERASE"/>
    <property type="match status" value="1"/>
</dbReference>
<dbReference type="Gene3D" id="3.20.10.10">
    <property type="entry name" value="D-amino Acid Aminotransferase, subunit A, domain 2"/>
    <property type="match status" value="1"/>
</dbReference>
<dbReference type="AlphaFoldDB" id="A0A6L5YTI9"/>
<dbReference type="Gene3D" id="3.30.470.10">
    <property type="match status" value="1"/>
</dbReference>
<evidence type="ECO:0000313" key="7">
    <source>
        <dbReference type="Proteomes" id="UP000474024"/>
    </source>
</evidence>
<keyword evidence="6" id="KW-0808">Transferase</keyword>
<dbReference type="InterPro" id="IPR043132">
    <property type="entry name" value="BCAT-like_C"/>
</dbReference>
<dbReference type="PANTHER" id="PTHR42743:SF11">
    <property type="entry name" value="AMINODEOXYCHORISMATE LYASE"/>
    <property type="match status" value="1"/>
</dbReference>
<accession>A0A6L5YTI9</accession>
<evidence type="ECO:0000256" key="4">
    <source>
        <dbReference type="RuleBase" id="RU004106"/>
    </source>
</evidence>
<dbReference type="GO" id="GO:0008652">
    <property type="term" value="P:amino acid biosynthetic process"/>
    <property type="evidence" value="ECO:0007669"/>
    <property type="project" value="UniProtKB-ARBA"/>
</dbReference>
<evidence type="ECO:0000256" key="2">
    <source>
        <dbReference type="ARBA" id="ARBA00009320"/>
    </source>
</evidence>
<comment type="caution">
    <text evidence="6">The sequence shown here is derived from an EMBL/GenBank/DDBJ whole genome shotgun (WGS) entry which is preliminary data.</text>
</comment>
<dbReference type="GO" id="GO:0005829">
    <property type="term" value="C:cytosol"/>
    <property type="evidence" value="ECO:0007669"/>
    <property type="project" value="TreeGrafter"/>
</dbReference>
<dbReference type="GO" id="GO:0046394">
    <property type="term" value="P:carboxylic acid biosynthetic process"/>
    <property type="evidence" value="ECO:0007669"/>
    <property type="project" value="UniProtKB-ARBA"/>
</dbReference>
<protein>
    <submittedName>
        <fullName evidence="6">Aminotransferase class IV</fullName>
    </submittedName>
</protein>
<dbReference type="InterPro" id="IPR018300">
    <property type="entry name" value="Aminotrans_IV_CS"/>
</dbReference>
<keyword evidence="3 5" id="KW-0663">Pyridoxal phosphate</keyword>
<dbReference type="Pfam" id="PF01063">
    <property type="entry name" value="Aminotran_4"/>
    <property type="match status" value="1"/>
</dbReference>